<organism evidence="3 4">
    <name type="scientific">Massilia eurypsychrophila</name>
    <dbReference type="NCBI Taxonomy" id="1485217"/>
    <lineage>
        <taxon>Bacteria</taxon>
        <taxon>Pseudomonadati</taxon>
        <taxon>Pseudomonadota</taxon>
        <taxon>Betaproteobacteria</taxon>
        <taxon>Burkholderiales</taxon>
        <taxon>Oxalobacteraceae</taxon>
        <taxon>Telluria group</taxon>
        <taxon>Massilia</taxon>
    </lineage>
</organism>
<gene>
    <name evidence="3" type="ORF">CR105_13370</name>
</gene>
<dbReference type="InterPro" id="IPR005180">
    <property type="entry name" value="DUF302"/>
</dbReference>
<feature type="signal peptide" evidence="1">
    <location>
        <begin position="1"/>
        <end position="25"/>
    </location>
</feature>
<accession>A0A2G8TFM8</accession>
<feature type="domain" description="DUF302" evidence="2">
    <location>
        <begin position="93"/>
        <end position="152"/>
    </location>
</feature>
<reference evidence="3 4" key="1">
    <citation type="submission" date="2017-10" db="EMBL/GenBank/DDBJ databases">
        <title>Massilia psychrophilum sp. nov., a novel purple-pigmented bacterium isolated from Tianshan glacier, Xinjiang Municipality, China.</title>
        <authorList>
            <person name="Wang H."/>
        </authorList>
    </citation>
    <scope>NUCLEOTIDE SEQUENCE [LARGE SCALE GENOMIC DNA]</scope>
    <source>
        <strain evidence="3 4">JCM 30074</strain>
    </source>
</reference>
<dbReference type="SUPFAM" id="SSF103247">
    <property type="entry name" value="TT1751-like"/>
    <property type="match status" value="1"/>
</dbReference>
<dbReference type="OrthoDB" id="9783833at2"/>
<dbReference type="Proteomes" id="UP000230390">
    <property type="component" value="Unassembled WGS sequence"/>
</dbReference>
<evidence type="ECO:0000313" key="4">
    <source>
        <dbReference type="Proteomes" id="UP000230390"/>
    </source>
</evidence>
<protein>
    <recommendedName>
        <fullName evidence="2">DUF302 domain-containing protein</fullName>
    </recommendedName>
</protein>
<keyword evidence="4" id="KW-1185">Reference proteome</keyword>
<dbReference type="Gene3D" id="3.30.310.70">
    <property type="entry name" value="TT1751-like domain"/>
    <property type="match status" value="1"/>
</dbReference>
<comment type="caution">
    <text evidence="3">The sequence shown here is derived from an EMBL/GenBank/DDBJ whole genome shotgun (WGS) entry which is preliminary data.</text>
</comment>
<evidence type="ECO:0000313" key="3">
    <source>
        <dbReference type="EMBL" id="PIL44448.1"/>
    </source>
</evidence>
<sequence length="190" mass="20373">MYRHRLLLPWLAVLFMLGLPGCTTVAVVANTPAGAGAEAGRMLSRWVDSGGDVAAAASWSRKVKAGVTITEIEEAFAGVAVEDNVRPVGELSVSSELAARSGKNERFLKVYSYCDPATARLMVDFSPAMAAFLPCRITVVEQADGLWIYTMNMDMLIKMGRTMPPAVSDAVGRVRGTLLKMLDRGAAGEF</sequence>
<dbReference type="EMBL" id="PDOC01000007">
    <property type="protein sequence ID" value="PIL44448.1"/>
    <property type="molecule type" value="Genomic_DNA"/>
</dbReference>
<name>A0A2G8TFM8_9BURK</name>
<dbReference type="CDD" id="cd14797">
    <property type="entry name" value="DUF302"/>
    <property type="match status" value="1"/>
</dbReference>
<dbReference type="AlphaFoldDB" id="A0A2G8TFM8"/>
<dbReference type="InterPro" id="IPR035923">
    <property type="entry name" value="TT1751-like_sf"/>
</dbReference>
<dbReference type="Pfam" id="PF03625">
    <property type="entry name" value="DUF302"/>
    <property type="match status" value="1"/>
</dbReference>
<keyword evidence="1" id="KW-0732">Signal</keyword>
<feature type="chain" id="PRO_5013863151" description="DUF302 domain-containing protein" evidence="1">
    <location>
        <begin position="26"/>
        <end position="190"/>
    </location>
</feature>
<evidence type="ECO:0000256" key="1">
    <source>
        <dbReference type="SAM" id="SignalP"/>
    </source>
</evidence>
<proteinExistence type="predicted"/>
<evidence type="ECO:0000259" key="2">
    <source>
        <dbReference type="Pfam" id="PF03625"/>
    </source>
</evidence>